<dbReference type="AlphaFoldDB" id="R3WY63"/>
<evidence type="ECO:0000313" key="3">
    <source>
        <dbReference type="EMBL" id="EOL46700.1"/>
    </source>
</evidence>
<dbReference type="eggNOG" id="COG1472">
    <property type="taxonomic scope" value="Bacteria"/>
</dbReference>
<gene>
    <name evidence="3" type="ORF">UC3_00820</name>
</gene>
<evidence type="ECO:0000313" key="4">
    <source>
        <dbReference type="Proteomes" id="UP000013785"/>
    </source>
</evidence>
<dbReference type="InterPro" id="IPR013783">
    <property type="entry name" value="Ig-like_fold"/>
</dbReference>
<dbReference type="HOGENOM" id="CLU_004542_5_1_9"/>
<dbReference type="RefSeq" id="WP_010767493.1">
    <property type="nucleotide sequence ID" value="NZ_ASWE01000002.1"/>
</dbReference>
<dbReference type="InterPro" id="IPR002772">
    <property type="entry name" value="Glyco_hydro_3_C"/>
</dbReference>
<dbReference type="GO" id="GO:0008422">
    <property type="term" value="F:beta-glucosidase activity"/>
    <property type="evidence" value="ECO:0007669"/>
    <property type="project" value="TreeGrafter"/>
</dbReference>
<dbReference type="InterPro" id="IPR036962">
    <property type="entry name" value="Glyco_hydro_3_N_sf"/>
</dbReference>
<dbReference type="STRING" id="154621.RV11_GL001260"/>
<dbReference type="Pfam" id="PF01915">
    <property type="entry name" value="Glyco_hydro_3_C"/>
    <property type="match status" value="1"/>
</dbReference>
<dbReference type="Proteomes" id="UP000013785">
    <property type="component" value="Unassembled WGS sequence"/>
</dbReference>
<dbReference type="SUPFAM" id="SSF51445">
    <property type="entry name" value="(Trans)glycosidases"/>
    <property type="match status" value="1"/>
</dbReference>
<dbReference type="Pfam" id="PF14310">
    <property type="entry name" value="Fn3-like"/>
    <property type="match status" value="1"/>
</dbReference>
<dbReference type="PATRIC" id="fig|1158610.3.peg.798"/>
<keyword evidence="1" id="KW-0378">Hydrolase</keyword>
<protein>
    <recommendedName>
        <fullName evidence="2">Fibronectin type III-like domain-containing protein</fullName>
    </recommendedName>
</protein>
<dbReference type="Gene3D" id="3.20.20.300">
    <property type="entry name" value="Glycoside hydrolase, family 3, N-terminal domain"/>
    <property type="match status" value="1"/>
</dbReference>
<dbReference type="InterPro" id="IPR001764">
    <property type="entry name" value="Glyco_hydro_3_N"/>
</dbReference>
<dbReference type="PANTHER" id="PTHR30620:SF123">
    <property type="entry name" value="BETA-XYLOSIDASE"/>
    <property type="match status" value="1"/>
</dbReference>
<dbReference type="InterPro" id="IPR051915">
    <property type="entry name" value="Cellulose_Degrad_GH3"/>
</dbReference>
<dbReference type="InterPro" id="IPR017853">
    <property type="entry name" value="GH"/>
</dbReference>
<dbReference type="Gene3D" id="2.60.40.10">
    <property type="entry name" value="Immunoglobulins"/>
    <property type="match status" value="1"/>
</dbReference>
<dbReference type="InterPro" id="IPR036881">
    <property type="entry name" value="Glyco_hydro_3_C_sf"/>
</dbReference>
<feature type="domain" description="Fibronectin type III-like" evidence="2">
    <location>
        <begin position="661"/>
        <end position="729"/>
    </location>
</feature>
<dbReference type="GO" id="GO:0009251">
    <property type="term" value="P:glucan catabolic process"/>
    <property type="evidence" value="ECO:0007669"/>
    <property type="project" value="TreeGrafter"/>
</dbReference>
<proteinExistence type="predicted"/>
<dbReference type="OrthoDB" id="9805821at2"/>
<dbReference type="EMBL" id="AJAT01000010">
    <property type="protein sequence ID" value="EOL46700.1"/>
    <property type="molecule type" value="Genomic_DNA"/>
</dbReference>
<dbReference type="Pfam" id="PF00933">
    <property type="entry name" value="Glyco_hydro_3"/>
    <property type="match status" value="1"/>
</dbReference>
<reference evidence="3 4" key="1">
    <citation type="submission" date="2013-02" db="EMBL/GenBank/DDBJ databases">
        <title>The Genome Sequence of Enterococcus phoeniculicola BAA-412.</title>
        <authorList>
            <consortium name="The Broad Institute Genome Sequencing Platform"/>
            <consortium name="The Broad Institute Genome Sequencing Center for Infectious Disease"/>
            <person name="Earl A.M."/>
            <person name="Gilmore M.S."/>
            <person name="Lebreton F."/>
            <person name="Walker B."/>
            <person name="Young S.K."/>
            <person name="Zeng Q."/>
            <person name="Gargeya S."/>
            <person name="Fitzgerald M."/>
            <person name="Haas B."/>
            <person name="Abouelleil A."/>
            <person name="Alvarado L."/>
            <person name="Arachchi H.M."/>
            <person name="Berlin A.M."/>
            <person name="Chapman S.B."/>
            <person name="Dewar J."/>
            <person name="Goldberg J."/>
            <person name="Griggs A."/>
            <person name="Gujja S."/>
            <person name="Hansen M."/>
            <person name="Howarth C."/>
            <person name="Imamovic A."/>
            <person name="Larimer J."/>
            <person name="McCowan C."/>
            <person name="Murphy C."/>
            <person name="Neiman D."/>
            <person name="Pearson M."/>
            <person name="Priest M."/>
            <person name="Roberts A."/>
            <person name="Saif S."/>
            <person name="Shea T."/>
            <person name="Sisk P."/>
            <person name="Sykes S."/>
            <person name="Wortman J."/>
            <person name="Nusbaum C."/>
            <person name="Birren B."/>
        </authorList>
    </citation>
    <scope>NUCLEOTIDE SEQUENCE [LARGE SCALE GENOMIC DNA]</scope>
    <source>
        <strain evidence="3 4">ATCC BAA-412</strain>
    </source>
</reference>
<dbReference type="Gene3D" id="3.40.50.1700">
    <property type="entry name" value="Glycoside hydrolase family 3 C-terminal domain"/>
    <property type="match status" value="1"/>
</dbReference>
<dbReference type="SMART" id="SM01217">
    <property type="entry name" value="Fn3_like"/>
    <property type="match status" value="1"/>
</dbReference>
<dbReference type="PRINTS" id="PR00133">
    <property type="entry name" value="GLHYDRLASE3"/>
</dbReference>
<dbReference type="InterPro" id="IPR026891">
    <property type="entry name" value="Fn3-like"/>
</dbReference>
<dbReference type="PANTHER" id="PTHR30620">
    <property type="entry name" value="PERIPLASMIC BETA-GLUCOSIDASE-RELATED"/>
    <property type="match status" value="1"/>
</dbReference>
<evidence type="ECO:0000256" key="1">
    <source>
        <dbReference type="ARBA" id="ARBA00022801"/>
    </source>
</evidence>
<sequence>MNMIKLLQKMTLKEKVGQLNQRLYGWEIYEKKAGSIFLTEKFKKEVQRWGSIGCIYGVFRSDPWSGKNQETGLSIGEAKQVSSLVQDYLKKNTRLGIPTFLSEECPHGHQALDSLTTPTNSTVGMSWNPLLYQKLQQIVARELRIKGAHLGLISTLDVSRDPRWGRTEECYGEDPFLTSQFTIAAVEGLQGKPNQKIDNQHVLAVLKHFAAQGSGMGGHNSGPVGIGQREFREIHLPPMIQGIKQGAQMTMAAYNDIDGIPCHGNGQLLNELLRDELGFTGAVMADGCALDRLVEITEDPIQAAVWAIKSGVDISLWDEVFPHLETAIEQGALSEKILDTAVLRVLNLKNKMGLFEDIMAPTEDVPLLEKKLTATQMAKESIVLLKNERQVLPLSQSQLNSLAVIGPNAHSLYNQLGDYTPFKNERECSTVLEGLQQKCKENHIDIVYHQGSNIVSKLPDGISQAVRVSKEADKIIVVLGGSSARDFTTQFDANGAALSGSNEMTSGENIDLADLRIPKAQVELVKELSNLGKPMIGVFIQGRPHILSEVEPYLDAILVAGYPGEHGGEAIASILFEESPSGKLTMSIPRHNGQLPVYYNYREIAFKKDYADNPGKPDFPFGYGLSYTTFSLNELLIARNDSNALIISGTITNTGSYAGAEVIQIYIKSHQKKVVTRVKELKGFKKIQLEAKETKNFEISLDSEDLMELNERLETKKMQDITLIIECTENYFEQRIDLIK</sequence>
<name>R3WY63_9ENTE</name>
<organism evidence="3 4">
    <name type="scientific">Enterococcus phoeniculicola ATCC BAA-412</name>
    <dbReference type="NCBI Taxonomy" id="1158610"/>
    <lineage>
        <taxon>Bacteria</taxon>
        <taxon>Bacillati</taxon>
        <taxon>Bacillota</taxon>
        <taxon>Bacilli</taxon>
        <taxon>Lactobacillales</taxon>
        <taxon>Enterococcaceae</taxon>
        <taxon>Enterococcus</taxon>
    </lineage>
</organism>
<evidence type="ECO:0000259" key="2">
    <source>
        <dbReference type="SMART" id="SM01217"/>
    </source>
</evidence>
<dbReference type="SUPFAM" id="SSF52279">
    <property type="entry name" value="Beta-D-glucan exohydrolase, C-terminal domain"/>
    <property type="match status" value="1"/>
</dbReference>
<comment type="caution">
    <text evidence="3">The sequence shown here is derived from an EMBL/GenBank/DDBJ whole genome shotgun (WGS) entry which is preliminary data.</text>
</comment>
<keyword evidence="4" id="KW-1185">Reference proteome</keyword>
<accession>R3WY63</accession>